<dbReference type="InterPro" id="IPR020845">
    <property type="entry name" value="AMP-binding_CS"/>
</dbReference>
<dbReference type="FunFam" id="3.40.50.12780:FF:000011">
    <property type="entry name" value="Acetyl-coenzyme A synthetase 2-like, mitochondrial"/>
    <property type="match status" value="1"/>
</dbReference>
<feature type="domain" description="AMP-dependent synthetase/ligase" evidence="2">
    <location>
        <begin position="64"/>
        <end position="444"/>
    </location>
</feature>
<protein>
    <submittedName>
        <fullName evidence="5">Acetyl-coenzyme A synthetase</fullName>
        <ecNumber evidence="5">6.2.1.1</ecNumber>
    </submittedName>
</protein>
<proteinExistence type="inferred from homology"/>
<evidence type="ECO:0000313" key="5">
    <source>
        <dbReference type="EMBL" id="SLN42777.1"/>
    </source>
</evidence>
<dbReference type="Gene3D" id="3.30.300.30">
    <property type="match status" value="1"/>
</dbReference>
<dbReference type="InterPro" id="IPR000873">
    <property type="entry name" value="AMP-dep_synth/lig_dom"/>
</dbReference>
<dbReference type="InterPro" id="IPR045851">
    <property type="entry name" value="AMP-bd_C_sf"/>
</dbReference>
<sequence>MAYRDIYQSWQDDPEAFWLKAAEAIDWVEAPTKALFDDKAPLYEWFRDATVNTCYNAIDRHVDQGNGDRAAVIYDSPITGTKASFTYAQMQTRIAALAGGLAALGVTKGDRVIIYMPMVPEALEAMLACARLGAIHSVVFGGFAANELAVRIDDATPKAIIAASAGLEPNRVVEYKPLLDGAIEMSAHKPDVCVILQREQHPCELGPRDVDWYEMQKGTTPADCVPVEGTHPAYILYTSGTTGAPKGVVRPTAGHLVALNWTMKNIYNVDPGDVFWAASDVGWVVGHSYICYAPLIHGNTTIVFEGKPVGTPDAGTFWRIIEEHNVKSFFTAPTAFRAVKREDPKGEFVAKYDLSCLNQIYLAGERADPDTIEWMQDKLDKPIYDHWWQTETGYTIAGNPVGIEPLPVKLGSPTVAMPGFDVQILDDAGHPLPAGELGAIVVKLPLPPGTLPTLWNAEDRFKKSYLTAFPGYYETGDAGMIDEDGYLYIMARTDDVINVAGHRLSTGGMEEVLAAHPDVAECAVIGVTDDLKGQLPVGFVCLNNGATTPEADVVAGCVKLVREKIGPVAAFKLCCVVDRLPKTRSGKILRGTMVKIADSADYKMPATIDDPAILDEIKVALQGIGYAK</sequence>
<dbReference type="PANTHER" id="PTHR43347:SF3">
    <property type="entry name" value="ACYL-COA SYNTHETASE SHORT-CHAIN FAMILY MEMBER 3, MITOCHONDRIAL"/>
    <property type="match status" value="1"/>
</dbReference>
<dbReference type="Pfam" id="PF13193">
    <property type="entry name" value="AMP-binding_C"/>
    <property type="match status" value="1"/>
</dbReference>
<gene>
    <name evidence="5" type="primary">acsA_1</name>
    <name evidence="5" type="ORF">PSJ8397_02172</name>
</gene>
<dbReference type="InterPro" id="IPR025110">
    <property type="entry name" value="AMP-bd_C"/>
</dbReference>
<organism evidence="5 6">
    <name type="scientific">Pseudooctadecabacter jejudonensis</name>
    <dbReference type="NCBI Taxonomy" id="1391910"/>
    <lineage>
        <taxon>Bacteria</taxon>
        <taxon>Pseudomonadati</taxon>
        <taxon>Pseudomonadota</taxon>
        <taxon>Alphaproteobacteria</taxon>
        <taxon>Rhodobacterales</taxon>
        <taxon>Paracoccaceae</taxon>
        <taxon>Pseudooctadecabacter</taxon>
    </lineage>
</organism>
<dbReference type="EMBL" id="FWFT01000003">
    <property type="protein sequence ID" value="SLN42777.1"/>
    <property type="molecule type" value="Genomic_DNA"/>
</dbReference>
<dbReference type="PANTHER" id="PTHR43347">
    <property type="entry name" value="ACYL-COA SYNTHETASE"/>
    <property type="match status" value="1"/>
</dbReference>
<dbReference type="OrthoDB" id="9803968at2"/>
<comment type="similarity">
    <text evidence="1">Belongs to the ATP-dependent AMP-binding enzyme family.</text>
</comment>
<dbReference type="Pfam" id="PF16177">
    <property type="entry name" value="ACAS_N"/>
    <property type="match status" value="1"/>
</dbReference>
<dbReference type="FunFam" id="3.30.300.30:FF:000017">
    <property type="entry name" value="Acyl-CoA synthetase short-chain family member 3"/>
    <property type="match status" value="1"/>
</dbReference>
<dbReference type="PROSITE" id="PS00455">
    <property type="entry name" value="AMP_BINDING"/>
    <property type="match status" value="1"/>
</dbReference>
<keyword evidence="5" id="KW-0436">Ligase</keyword>
<evidence type="ECO:0000256" key="1">
    <source>
        <dbReference type="ARBA" id="ARBA00006432"/>
    </source>
</evidence>
<dbReference type="CDD" id="cd05967">
    <property type="entry name" value="PrpE"/>
    <property type="match status" value="1"/>
</dbReference>
<accession>A0A1Y5SKA6</accession>
<evidence type="ECO:0000313" key="6">
    <source>
        <dbReference type="Proteomes" id="UP000193623"/>
    </source>
</evidence>
<evidence type="ECO:0000259" key="4">
    <source>
        <dbReference type="Pfam" id="PF16177"/>
    </source>
</evidence>
<name>A0A1Y5SKA6_9RHOB</name>
<evidence type="ECO:0000259" key="3">
    <source>
        <dbReference type="Pfam" id="PF13193"/>
    </source>
</evidence>
<dbReference type="AlphaFoldDB" id="A0A1Y5SKA6"/>
<feature type="domain" description="AMP-binding enzyme C-terminal" evidence="3">
    <location>
        <begin position="509"/>
        <end position="587"/>
    </location>
</feature>
<reference evidence="5 6" key="1">
    <citation type="submission" date="2017-03" db="EMBL/GenBank/DDBJ databases">
        <authorList>
            <person name="Afonso C.L."/>
            <person name="Miller P.J."/>
            <person name="Scott M.A."/>
            <person name="Spackman E."/>
            <person name="Goraichik I."/>
            <person name="Dimitrov K.M."/>
            <person name="Suarez D.L."/>
            <person name="Swayne D.E."/>
        </authorList>
    </citation>
    <scope>NUCLEOTIDE SEQUENCE [LARGE SCALE GENOMIC DNA]</scope>
    <source>
        <strain evidence="5 6">CECT 8397</strain>
    </source>
</reference>
<dbReference type="Proteomes" id="UP000193623">
    <property type="component" value="Unassembled WGS sequence"/>
</dbReference>
<evidence type="ECO:0000259" key="2">
    <source>
        <dbReference type="Pfam" id="PF00501"/>
    </source>
</evidence>
<dbReference type="EC" id="6.2.1.1" evidence="5"/>
<dbReference type="InterPro" id="IPR032387">
    <property type="entry name" value="ACAS_N"/>
</dbReference>
<dbReference type="SUPFAM" id="SSF56801">
    <property type="entry name" value="Acetyl-CoA synthetase-like"/>
    <property type="match status" value="1"/>
</dbReference>
<dbReference type="Gene3D" id="3.40.50.12780">
    <property type="entry name" value="N-terminal domain of ligase-like"/>
    <property type="match status" value="1"/>
</dbReference>
<feature type="domain" description="Acetyl-coenzyme A synthetase N-terminal" evidence="4">
    <location>
        <begin position="3"/>
        <end position="57"/>
    </location>
</feature>
<dbReference type="RefSeq" id="WP_085864586.1">
    <property type="nucleotide sequence ID" value="NZ_FWFT01000003.1"/>
</dbReference>
<dbReference type="InterPro" id="IPR042099">
    <property type="entry name" value="ANL_N_sf"/>
</dbReference>
<keyword evidence="6" id="KW-1185">Reference proteome</keyword>
<dbReference type="GO" id="GO:0050218">
    <property type="term" value="F:propionate-CoA ligase activity"/>
    <property type="evidence" value="ECO:0007669"/>
    <property type="project" value="TreeGrafter"/>
</dbReference>
<dbReference type="GO" id="GO:0070013">
    <property type="term" value="C:intracellular organelle lumen"/>
    <property type="evidence" value="ECO:0007669"/>
    <property type="project" value="UniProtKB-ARBA"/>
</dbReference>
<dbReference type="GO" id="GO:0003987">
    <property type="term" value="F:acetate-CoA ligase activity"/>
    <property type="evidence" value="ECO:0007669"/>
    <property type="project" value="UniProtKB-EC"/>
</dbReference>
<dbReference type="Pfam" id="PF00501">
    <property type="entry name" value="AMP-binding"/>
    <property type="match status" value="1"/>
</dbReference>